<evidence type="ECO:0000256" key="6">
    <source>
        <dbReference type="ARBA" id="ARBA00022576"/>
    </source>
</evidence>
<evidence type="ECO:0000256" key="8">
    <source>
        <dbReference type="ARBA" id="ARBA00022898"/>
    </source>
</evidence>
<dbReference type="InterPro" id="IPR001544">
    <property type="entry name" value="Aminotrans_IV"/>
</dbReference>
<keyword evidence="8" id="KW-0663">Pyridoxal phosphate</keyword>
<keyword evidence="7" id="KW-0808">Transferase</keyword>
<evidence type="ECO:0000256" key="12">
    <source>
        <dbReference type="ARBA" id="ARBA00047911"/>
    </source>
</evidence>
<organism evidence="13">
    <name type="scientific">marine metagenome</name>
    <dbReference type="NCBI Taxonomy" id="408172"/>
    <lineage>
        <taxon>unclassified sequences</taxon>
        <taxon>metagenomes</taxon>
        <taxon>ecological metagenomes</taxon>
    </lineage>
</organism>
<comment type="similarity">
    <text evidence="2">Belongs to the class-IV pyridoxal-phosphate-dependent aminotransferase family.</text>
</comment>
<accession>A0A381WPS0</accession>
<gene>
    <name evidence="13" type="ORF">METZ01_LOCUS106811</name>
</gene>
<evidence type="ECO:0000256" key="2">
    <source>
        <dbReference type="ARBA" id="ARBA00009320"/>
    </source>
</evidence>
<dbReference type="InterPro" id="IPR050571">
    <property type="entry name" value="Class-IV_PLP-Dep_Aminotrnsfr"/>
</dbReference>
<comment type="cofactor">
    <cofactor evidence="1">
        <name>pyridoxal 5'-phosphate</name>
        <dbReference type="ChEBI" id="CHEBI:597326"/>
    </cofactor>
</comment>
<comment type="catalytic activity">
    <reaction evidence="12">
        <text>D-alanine + 2-oxoglutarate = D-glutamate + pyruvate</text>
        <dbReference type="Rhea" id="RHEA:15869"/>
        <dbReference type="ChEBI" id="CHEBI:15361"/>
        <dbReference type="ChEBI" id="CHEBI:16810"/>
        <dbReference type="ChEBI" id="CHEBI:29986"/>
        <dbReference type="ChEBI" id="CHEBI:57416"/>
        <dbReference type="EC" id="2.6.1.21"/>
    </reaction>
</comment>
<evidence type="ECO:0000256" key="3">
    <source>
        <dbReference type="ARBA" id="ARBA00011738"/>
    </source>
</evidence>
<dbReference type="GO" id="GO:0047810">
    <property type="term" value="F:D-alanine-2-oxoglutarate aminotransferase activity"/>
    <property type="evidence" value="ECO:0007669"/>
    <property type="project" value="UniProtKB-EC"/>
</dbReference>
<evidence type="ECO:0000313" key="13">
    <source>
        <dbReference type="EMBL" id="SVA53957.1"/>
    </source>
</evidence>
<evidence type="ECO:0000256" key="9">
    <source>
        <dbReference type="ARBA" id="ARBA00030138"/>
    </source>
</evidence>
<dbReference type="NCBIfam" id="NF005209">
    <property type="entry name" value="PRK06680.1"/>
    <property type="match status" value="1"/>
</dbReference>
<dbReference type="Pfam" id="PF01063">
    <property type="entry name" value="Aminotran_4"/>
    <property type="match status" value="1"/>
</dbReference>
<dbReference type="InterPro" id="IPR043132">
    <property type="entry name" value="BCAT-like_C"/>
</dbReference>
<dbReference type="InterPro" id="IPR005784">
    <property type="entry name" value="D_amino_transT"/>
</dbReference>
<dbReference type="FunFam" id="3.20.10.10:FF:000002">
    <property type="entry name" value="D-alanine aminotransferase"/>
    <property type="match status" value="1"/>
</dbReference>
<sequence length="279" mass="32444">MSKIAYLNSKYINFNKAKIHIEDRGLQFSDSVYEVVPFYNKKLIDFNFHTKRLKYSLKELQIKYIVKEDKLKKIFNKIIRLNKIRNGIVYLQITRGVQSRDHNYRNNLIPNLIIYTINKKLNLPNSNFKGEKAITYKDLRWKRRDIKTVSLLANVLAKKEAVRKKAYEAILIDNGKITEATASNVWIVKNNKLITHPSNTDILKGITRETVKKLIKKNKLNLKETSFTKKELYNADEVFITSASSFVTPIIKVDSKLVNKGKIGKITMQLATLYADLFI</sequence>
<dbReference type="Gene3D" id="3.30.470.10">
    <property type="match status" value="1"/>
</dbReference>
<dbReference type="SUPFAM" id="SSF56752">
    <property type="entry name" value="D-aminoacid aminotransferase-like PLP-dependent enzymes"/>
    <property type="match status" value="1"/>
</dbReference>
<dbReference type="AlphaFoldDB" id="A0A381WPS0"/>
<dbReference type="GO" id="GO:0046416">
    <property type="term" value="P:D-amino acid metabolic process"/>
    <property type="evidence" value="ECO:0007669"/>
    <property type="project" value="InterPro"/>
</dbReference>
<evidence type="ECO:0000256" key="1">
    <source>
        <dbReference type="ARBA" id="ARBA00001933"/>
    </source>
</evidence>
<proteinExistence type="inferred from homology"/>
<dbReference type="GO" id="GO:0005829">
    <property type="term" value="C:cytosol"/>
    <property type="evidence" value="ECO:0007669"/>
    <property type="project" value="TreeGrafter"/>
</dbReference>
<name>A0A381WPS0_9ZZZZ</name>
<keyword evidence="6" id="KW-0032">Aminotransferase</keyword>
<dbReference type="InterPro" id="IPR043131">
    <property type="entry name" value="BCAT-like_N"/>
</dbReference>
<evidence type="ECO:0000256" key="7">
    <source>
        <dbReference type="ARBA" id="ARBA00022679"/>
    </source>
</evidence>
<dbReference type="PANTHER" id="PTHR42743:SF10">
    <property type="entry name" value="D-ALANINE AMINOTRANSFERASE"/>
    <property type="match status" value="1"/>
</dbReference>
<evidence type="ECO:0000256" key="5">
    <source>
        <dbReference type="ARBA" id="ARBA00021779"/>
    </source>
</evidence>
<evidence type="ECO:0000256" key="4">
    <source>
        <dbReference type="ARBA" id="ARBA00012874"/>
    </source>
</evidence>
<dbReference type="GO" id="GO:0030170">
    <property type="term" value="F:pyridoxal phosphate binding"/>
    <property type="evidence" value="ECO:0007669"/>
    <property type="project" value="InterPro"/>
</dbReference>
<evidence type="ECO:0000256" key="11">
    <source>
        <dbReference type="ARBA" id="ARBA00033391"/>
    </source>
</evidence>
<dbReference type="EC" id="2.6.1.21" evidence="4"/>
<dbReference type="PANTHER" id="PTHR42743">
    <property type="entry name" value="AMINO-ACID AMINOTRANSFERASE"/>
    <property type="match status" value="1"/>
</dbReference>
<dbReference type="InterPro" id="IPR036038">
    <property type="entry name" value="Aminotransferase-like"/>
</dbReference>
<reference evidence="13" key="1">
    <citation type="submission" date="2018-05" db="EMBL/GenBank/DDBJ databases">
        <authorList>
            <person name="Lanie J.A."/>
            <person name="Ng W.-L."/>
            <person name="Kazmierczak K.M."/>
            <person name="Andrzejewski T.M."/>
            <person name="Davidsen T.M."/>
            <person name="Wayne K.J."/>
            <person name="Tettelin H."/>
            <person name="Glass J.I."/>
            <person name="Rusch D."/>
            <person name="Podicherti R."/>
            <person name="Tsui H.-C.T."/>
            <person name="Winkler M.E."/>
        </authorList>
    </citation>
    <scope>NUCLEOTIDE SEQUENCE</scope>
</reference>
<comment type="subunit">
    <text evidence="3">Homodimer.</text>
</comment>
<dbReference type="GO" id="GO:0008652">
    <property type="term" value="P:amino acid biosynthetic process"/>
    <property type="evidence" value="ECO:0007669"/>
    <property type="project" value="UniProtKB-ARBA"/>
</dbReference>
<protein>
    <recommendedName>
        <fullName evidence="5">D-alanine aminotransferase</fullName>
        <ecNumber evidence="4">2.6.1.21</ecNumber>
    </recommendedName>
    <alternativeName>
        <fullName evidence="11">D-amino acid aminotransferase</fullName>
    </alternativeName>
    <alternativeName>
        <fullName evidence="9">D-amino acid transaminase</fullName>
    </alternativeName>
    <alternativeName>
        <fullName evidence="10">D-aspartate aminotransferase</fullName>
    </alternativeName>
</protein>
<dbReference type="EMBL" id="UINC01012343">
    <property type="protein sequence ID" value="SVA53957.1"/>
    <property type="molecule type" value="Genomic_DNA"/>
</dbReference>
<evidence type="ECO:0000256" key="10">
    <source>
        <dbReference type="ARBA" id="ARBA00033316"/>
    </source>
</evidence>
<dbReference type="Gene3D" id="3.20.10.10">
    <property type="entry name" value="D-amino Acid Aminotransferase, subunit A, domain 2"/>
    <property type="match status" value="1"/>
</dbReference>
<dbReference type="GO" id="GO:0046394">
    <property type="term" value="P:carboxylic acid biosynthetic process"/>
    <property type="evidence" value="ECO:0007669"/>
    <property type="project" value="UniProtKB-ARBA"/>
</dbReference>
<dbReference type="NCBIfam" id="TIGR01121">
    <property type="entry name" value="D_amino_aminoT"/>
    <property type="match status" value="1"/>
</dbReference>